<feature type="domain" description="Transposase DDE" evidence="1">
    <location>
        <begin position="2"/>
        <end position="438"/>
    </location>
</feature>
<evidence type="ECO:0000313" key="2">
    <source>
        <dbReference type="EMBL" id="RSM33172.1"/>
    </source>
</evidence>
<dbReference type="Pfam" id="PF13701">
    <property type="entry name" value="DDE_Tnp_1_4"/>
    <property type="match status" value="1"/>
</dbReference>
<dbReference type="AlphaFoldDB" id="A0A428VQS9"/>
<protein>
    <submittedName>
        <fullName evidence="2">IS1380 family transposase</fullName>
    </submittedName>
</protein>
<organism evidence="2 3">
    <name type="scientific">Amycolatopsis balhimycina DSM 5908</name>
    <dbReference type="NCBI Taxonomy" id="1081091"/>
    <lineage>
        <taxon>Bacteria</taxon>
        <taxon>Bacillati</taxon>
        <taxon>Actinomycetota</taxon>
        <taxon>Actinomycetes</taxon>
        <taxon>Pseudonocardiales</taxon>
        <taxon>Pseudonocardiaceae</taxon>
        <taxon>Amycolatopsis</taxon>
    </lineage>
</organism>
<evidence type="ECO:0000259" key="1">
    <source>
        <dbReference type="Pfam" id="PF13701"/>
    </source>
</evidence>
<proteinExistence type="predicted"/>
<name>A0A428VQS9_AMYBA</name>
<dbReference type="EMBL" id="QHHU01000186">
    <property type="protein sequence ID" value="RSM33172.1"/>
    <property type="molecule type" value="Genomic_DNA"/>
</dbReference>
<gene>
    <name evidence="2" type="ORF">DMA12_49190</name>
</gene>
<keyword evidence="3" id="KW-1185">Reference proteome</keyword>
<dbReference type="Proteomes" id="UP000286716">
    <property type="component" value="Unassembled WGS sequence"/>
</dbReference>
<sequence length="452" mass="48831">MAARFDDQSVVSHAGLLPLLRLAENVGFADLAAERIRIPGPAGANPSAKLLSIVAGMAAGADSIDDLDVLRAGAMHRLFRGVRAPSTLGTFLRGFDIGHAGALEAFAAQVLIRLARATGGRLLPGVGEYAILDVDSKITQVYGHGKVGANRGYTHVRGYHFLAATLSTPIAAPVLLATRLRGGQADTRRNATSFVEQALRTARGCGATGNLLVRADSGYYVCSLIHAVIAAGARFSITMRQHPGLQPVIEGIDEHAWTPITYATPVFDQDTGTWIHTAQVAETSYTAFTNSTEHPQGPISARLIVRRYRVETRSEQGELFPVWRYQAIFTNTGLNTVDAEKQHRGRAGTIEQVFADLNNSALAHFPSGQFHANQAWLTLTALTHNLLRTLGVLASQAHARARTATLRRQLIAVPARVTRTARTLTLRLPQNWPWQDSWLGLFTSTAGPPPLR</sequence>
<dbReference type="OrthoDB" id="3718343at2"/>
<dbReference type="NCBIfam" id="NF033539">
    <property type="entry name" value="transpos_IS1380"/>
    <property type="match status" value="1"/>
</dbReference>
<accession>A0A428VQS9</accession>
<dbReference type="InterPro" id="IPR047960">
    <property type="entry name" value="Transpos_IS1380"/>
</dbReference>
<dbReference type="InterPro" id="IPR025668">
    <property type="entry name" value="Tnp_DDE_dom"/>
</dbReference>
<comment type="caution">
    <text evidence="2">The sequence shown here is derived from an EMBL/GenBank/DDBJ whole genome shotgun (WGS) entry which is preliminary data.</text>
</comment>
<reference evidence="2 3" key="1">
    <citation type="submission" date="2018-05" db="EMBL/GenBank/DDBJ databases">
        <title>Evolution of GPA BGCs.</title>
        <authorList>
            <person name="Waglechner N."/>
            <person name="Wright G.D."/>
        </authorList>
    </citation>
    <scope>NUCLEOTIDE SEQUENCE [LARGE SCALE GENOMIC DNA]</scope>
    <source>
        <strain evidence="2 3">DSM 5908</strain>
    </source>
</reference>
<dbReference type="RefSeq" id="WP_020640691.1">
    <property type="nucleotide sequence ID" value="NZ_QHHU01000186.1"/>
</dbReference>
<evidence type="ECO:0000313" key="3">
    <source>
        <dbReference type="Proteomes" id="UP000286716"/>
    </source>
</evidence>